<organism evidence="1 2">
    <name type="scientific">Corynascus novoguineensis</name>
    <dbReference type="NCBI Taxonomy" id="1126955"/>
    <lineage>
        <taxon>Eukaryota</taxon>
        <taxon>Fungi</taxon>
        <taxon>Dikarya</taxon>
        <taxon>Ascomycota</taxon>
        <taxon>Pezizomycotina</taxon>
        <taxon>Sordariomycetes</taxon>
        <taxon>Sordariomycetidae</taxon>
        <taxon>Sordariales</taxon>
        <taxon>Chaetomiaceae</taxon>
        <taxon>Corynascus</taxon>
    </lineage>
</organism>
<evidence type="ECO:0008006" key="3">
    <source>
        <dbReference type="Google" id="ProtNLM"/>
    </source>
</evidence>
<protein>
    <recommendedName>
        <fullName evidence="3">Transposase</fullName>
    </recommendedName>
</protein>
<evidence type="ECO:0000313" key="2">
    <source>
        <dbReference type="Proteomes" id="UP001303647"/>
    </source>
</evidence>
<reference evidence="1" key="1">
    <citation type="journal article" date="2023" name="Mol. Phylogenet. Evol.">
        <title>Genome-scale phylogeny and comparative genomics of the fungal order Sordariales.</title>
        <authorList>
            <person name="Hensen N."/>
            <person name="Bonometti L."/>
            <person name="Westerberg I."/>
            <person name="Brannstrom I.O."/>
            <person name="Guillou S."/>
            <person name="Cros-Aarteil S."/>
            <person name="Calhoun S."/>
            <person name="Haridas S."/>
            <person name="Kuo A."/>
            <person name="Mondo S."/>
            <person name="Pangilinan J."/>
            <person name="Riley R."/>
            <person name="LaButti K."/>
            <person name="Andreopoulos B."/>
            <person name="Lipzen A."/>
            <person name="Chen C."/>
            <person name="Yan M."/>
            <person name="Daum C."/>
            <person name="Ng V."/>
            <person name="Clum A."/>
            <person name="Steindorff A."/>
            <person name="Ohm R.A."/>
            <person name="Martin F."/>
            <person name="Silar P."/>
            <person name="Natvig D.O."/>
            <person name="Lalanne C."/>
            <person name="Gautier V."/>
            <person name="Ament-Velasquez S.L."/>
            <person name="Kruys A."/>
            <person name="Hutchinson M.I."/>
            <person name="Powell A.J."/>
            <person name="Barry K."/>
            <person name="Miller A.N."/>
            <person name="Grigoriev I.V."/>
            <person name="Debuchy R."/>
            <person name="Gladieux P."/>
            <person name="Hiltunen Thoren M."/>
            <person name="Johannesson H."/>
        </authorList>
    </citation>
    <scope>NUCLEOTIDE SEQUENCE</scope>
    <source>
        <strain evidence="1">CBS 359.72</strain>
    </source>
</reference>
<reference evidence="1" key="2">
    <citation type="submission" date="2023-05" db="EMBL/GenBank/DDBJ databases">
        <authorList>
            <consortium name="Lawrence Berkeley National Laboratory"/>
            <person name="Steindorff A."/>
            <person name="Hensen N."/>
            <person name="Bonometti L."/>
            <person name="Westerberg I."/>
            <person name="Brannstrom I.O."/>
            <person name="Guillou S."/>
            <person name="Cros-Aarteil S."/>
            <person name="Calhoun S."/>
            <person name="Haridas S."/>
            <person name="Kuo A."/>
            <person name="Mondo S."/>
            <person name="Pangilinan J."/>
            <person name="Riley R."/>
            <person name="Labutti K."/>
            <person name="Andreopoulos B."/>
            <person name="Lipzen A."/>
            <person name="Chen C."/>
            <person name="Yanf M."/>
            <person name="Daum C."/>
            <person name="Ng V."/>
            <person name="Clum A."/>
            <person name="Ohm R."/>
            <person name="Martin F."/>
            <person name="Silar P."/>
            <person name="Natvig D."/>
            <person name="Lalanne C."/>
            <person name="Gautier V."/>
            <person name="Ament-Velasquez S.L."/>
            <person name="Kruys A."/>
            <person name="Hutchinson M.I."/>
            <person name="Powell A.J."/>
            <person name="Barry K."/>
            <person name="Miller A.N."/>
            <person name="Grigoriev I.V."/>
            <person name="Debuchy R."/>
            <person name="Gladieux P."/>
            <person name="Thoren M.H."/>
            <person name="Johannesson H."/>
        </authorList>
    </citation>
    <scope>NUCLEOTIDE SEQUENCE</scope>
    <source>
        <strain evidence="1">CBS 359.72</strain>
    </source>
</reference>
<dbReference type="Proteomes" id="UP001303647">
    <property type="component" value="Unassembled WGS sequence"/>
</dbReference>
<dbReference type="EMBL" id="MU857731">
    <property type="protein sequence ID" value="KAK4244617.1"/>
    <property type="molecule type" value="Genomic_DNA"/>
</dbReference>
<dbReference type="SUPFAM" id="SSF46689">
    <property type="entry name" value="Homeodomain-like"/>
    <property type="match status" value="1"/>
</dbReference>
<keyword evidence="2" id="KW-1185">Reference proteome</keyword>
<sequence>MKLDKIGARLTADRQSGQELSPFARAAISAVARAFGVSRAVVQVTLQRFESSTTFTSKPRTRRPEVLIRREKRYIIQLAKRKPRLSTQMLTNTLDPRISRSTIYRKRILLTKVVAKARYEFACLWLKNIEVLIRKGGRTDLLVMERDYKPPQKGGYSSWSYQQALEEGLISQFTTHIWALLKQKMKNEYPDIWFLKKNQLDIAKVDKLVDSIPRRLAVVKKARGWYTKY</sequence>
<dbReference type="AlphaFoldDB" id="A0AAN7CNQ5"/>
<dbReference type="InterPro" id="IPR009057">
    <property type="entry name" value="Homeodomain-like_sf"/>
</dbReference>
<proteinExistence type="predicted"/>
<name>A0AAN7CNQ5_9PEZI</name>
<gene>
    <name evidence="1" type="ORF">C7999DRAFT_43765</name>
</gene>
<evidence type="ECO:0000313" key="1">
    <source>
        <dbReference type="EMBL" id="KAK4244617.1"/>
    </source>
</evidence>
<comment type="caution">
    <text evidence="1">The sequence shown here is derived from an EMBL/GenBank/DDBJ whole genome shotgun (WGS) entry which is preliminary data.</text>
</comment>
<accession>A0AAN7CNQ5</accession>